<dbReference type="KEGG" id="net:Neut_1155"/>
<keyword evidence="11" id="KW-0479">Metal-binding</keyword>
<dbReference type="GO" id="GO:0005737">
    <property type="term" value="C:cytoplasm"/>
    <property type="evidence" value="ECO:0007669"/>
    <property type="project" value="TreeGrafter"/>
</dbReference>
<dbReference type="FunFam" id="3.40.1190.10:FF:000004">
    <property type="entry name" value="Dihydrofolate synthase/folylpolyglutamate synthase"/>
    <property type="match status" value="1"/>
</dbReference>
<dbReference type="RefSeq" id="WP_011634230.1">
    <property type="nucleotide sequence ID" value="NC_008344.1"/>
</dbReference>
<keyword evidence="13 23" id="KW-0067">ATP-binding</keyword>
<evidence type="ECO:0000259" key="25">
    <source>
        <dbReference type="Pfam" id="PF08245"/>
    </source>
</evidence>
<dbReference type="PIRSF" id="PIRSF001563">
    <property type="entry name" value="Folylpolyglu_synth"/>
    <property type="match status" value="1"/>
</dbReference>
<keyword evidence="14" id="KW-0460">Magnesium</keyword>
<sequence>MMDVRSMTLDDWLLYLEKLHPKAIDMGLERVKKVRDALGLMPKFPVITVAGTNGKGSVCTILESILGRASYRVGCYTSPHLLHYGERIRIDQRAITDEVLCGVFAEIESVRESVQVTLTYFEFGTLAAMLIFVRAQVDVAILEVGLGGRLDAVNVFDTDCAILTSIDLDHMDYLGSTREAIGQEKIGIFRPNKPAICTEPDIPAGLLPKMKATGALLCCINKNFGYTQDNLQWCYEGVRRYNLSLPALKGEYQLQNASAALAALEAMEGTLPVPMNAIRRGLAEATLAGRFQIISARPVIILDVAHNPAATRKLLANLEAMPVKGCTYAIVGMLKDKDMAGTIRVLKNNVDQWLIAGLDVARGATGNEILKALGDAGIAEQECVRVFQNVQSAYVYAREHAGSDDRICVFGSFHTVSSILKNHGGTVS</sequence>
<keyword evidence="15" id="KW-0289">Folate biosynthesis</keyword>
<comment type="function">
    <text evidence="2">Functions in two distinct reactions of the de novo folate biosynthetic pathway. Catalyzes the addition of a glutamate residue to dihydropteroate (7,8-dihydropteroate or H2Pte) to form dihydrofolate (7,8-dihydrofolate monoglutamate or H2Pte-Glu). Also catalyzes successive additions of L-glutamate to tetrahydrofolate or 10-formyltetrahydrofolate or 5,10-methylenetetrahydrofolate, leading to folylpolyglutamate derivatives.</text>
</comment>
<organism evidence="26 27">
    <name type="scientific">Nitrosomonas eutropha (strain DSM 101675 / C91 / Nm57)</name>
    <dbReference type="NCBI Taxonomy" id="335283"/>
    <lineage>
        <taxon>Bacteria</taxon>
        <taxon>Pseudomonadati</taxon>
        <taxon>Pseudomonadota</taxon>
        <taxon>Betaproteobacteria</taxon>
        <taxon>Nitrosomonadales</taxon>
        <taxon>Nitrosomonadaceae</taxon>
        <taxon>Nitrosomonas</taxon>
    </lineage>
</organism>
<dbReference type="Gene3D" id="3.90.190.20">
    <property type="entry name" value="Mur ligase, C-terminal domain"/>
    <property type="match status" value="1"/>
</dbReference>
<evidence type="ECO:0000256" key="16">
    <source>
        <dbReference type="ARBA" id="ARBA00030048"/>
    </source>
</evidence>
<dbReference type="Gene3D" id="3.40.1190.10">
    <property type="entry name" value="Mur-like, catalytic domain"/>
    <property type="match status" value="1"/>
</dbReference>
<reference evidence="26 27" key="1">
    <citation type="journal article" date="2007" name="Environ. Microbiol.">
        <title>Whole-genome analysis of the ammonia-oxidizing bacterium, Nitrosomonas eutropha C91: implications for niche adaptation.</title>
        <authorList>
            <person name="Stein L.Y."/>
            <person name="Arp D.J."/>
            <person name="Berube P.M."/>
            <person name="Chain P.S."/>
            <person name="Hauser L."/>
            <person name="Jetten M.S."/>
            <person name="Klotz M.G."/>
            <person name="Larimer F.W."/>
            <person name="Norton J.M."/>
            <person name="Op den Camp H.J.M."/>
            <person name="Shin M."/>
            <person name="Wei X."/>
        </authorList>
    </citation>
    <scope>NUCLEOTIDE SEQUENCE [LARGE SCALE GENOMIC DNA]</scope>
    <source>
        <strain evidence="27">DSM 101675 / C91 / Nm57</strain>
    </source>
</reference>
<dbReference type="NCBIfam" id="TIGR01499">
    <property type="entry name" value="folC"/>
    <property type="match status" value="1"/>
</dbReference>
<evidence type="ECO:0000256" key="14">
    <source>
        <dbReference type="ARBA" id="ARBA00022842"/>
    </source>
</evidence>
<comment type="catalytic activity">
    <reaction evidence="21">
        <text>(6R)-5,10-methylenetetrahydrofolyl-(gamma-L-Glu)(n) + L-glutamate + ATP = (6R)-5,10-methylenetetrahydrofolyl-(gamma-L-Glu)(n+1) + ADP + phosphate + H(+)</text>
        <dbReference type="Rhea" id="RHEA:51912"/>
        <dbReference type="Rhea" id="RHEA-COMP:13257"/>
        <dbReference type="Rhea" id="RHEA-COMP:13258"/>
        <dbReference type="ChEBI" id="CHEBI:15378"/>
        <dbReference type="ChEBI" id="CHEBI:29985"/>
        <dbReference type="ChEBI" id="CHEBI:30616"/>
        <dbReference type="ChEBI" id="CHEBI:43474"/>
        <dbReference type="ChEBI" id="CHEBI:136572"/>
        <dbReference type="ChEBI" id="CHEBI:456216"/>
        <dbReference type="EC" id="6.3.2.17"/>
    </reaction>
</comment>
<dbReference type="eggNOG" id="COG0285">
    <property type="taxonomic scope" value="Bacteria"/>
</dbReference>
<evidence type="ECO:0000256" key="10">
    <source>
        <dbReference type="ARBA" id="ARBA00022598"/>
    </source>
</evidence>
<dbReference type="GO" id="GO:0005524">
    <property type="term" value="F:ATP binding"/>
    <property type="evidence" value="ECO:0007669"/>
    <property type="project" value="UniProtKB-KW"/>
</dbReference>
<dbReference type="InterPro" id="IPR036565">
    <property type="entry name" value="Mur-like_cat_sf"/>
</dbReference>
<dbReference type="PANTHER" id="PTHR11136:SF0">
    <property type="entry name" value="DIHYDROFOLATE SYNTHETASE-RELATED"/>
    <property type="match status" value="1"/>
</dbReference>
<comment type="catalytic activity">
    <reaction evidence="20">
        <text>10-formyltetrahydrofolyl-(gamma-L-Glu)(n) + L-glutamate + ATP = 10-formyltetrahydrofolyl-(gamma-L-Glu)(n+1) + ADP + phosphate + H(+)</text>
        <dbReference type="Rhea" id="RHEA:51904"/>
        <dbReference type="Rhea" id="RHEA-COMP:13088"/>
        <dbReference type="Rhea" id="RHEA-COMP:14300"/>
        <dbReference type="ChEBI" id="CHEBI:15378"/>
        <dbReference type="ChEBI" id="CHEBI:29985"/>
        <dbReference type="ChEBI" id="CHEBI:30616"/>
        <dbReference type="ChEBI" id="CHEBI:43474"/>
        <dbReference type="ChEBI" id="CHEBI:134413"/>
        <dbReference type="ChEBI" id="CHEBI:456216"/>
        <dbReference type="EC" id="6.3.2.17"/>
    </reaction>
</comment>
<dbReference type="UniPathway" id="UPA00077">
    <property type="reaction ID" value="UER00157"/>
</dbReference>
<comment type="cofactor">
    <cofactor evidence="1">
        <name>Mg(2+)</name>
        <dbReference type="ChEBI" id="CHEBI:18420"/>
    </cofactor>
</comment>
<evidence type="ECO:0000256" key="2">
    <source>
        <dbReference type="ARBA" id="ARBA00002714"/>
    </source>
</evidence>
<accession>Q0AGX2</accession>
<evidence type="ECO:0000256" key="3">
    <source>
        <dbReference type="ARBA" id="ARBA00004799"/>
    </source>
</evidence>
<dbReference type="EMBL" id="CP000450">
    <property type="protein sequence ID" value="ABI59410.1"/>
    <property type="molecule type" value="Genomic_DNA"/>
</dbReference>
<name>Q0AGX2_NITEC</name>
<dbReference type="PROSITE" id="PS01011">
    <property type="entry name" value="FOLYLPOLYGLU_SYNT_1"/>
    <property type="match status" value="1"/>
</dbReference>
<evidence type="ECO:0000256" key="21">
    <source>
        <dbReference type="ARBA" id="ARBA00049035"/>
    </source>
</evidence>
<evidence type="ECO:0000256" key="6">
    <source>
        <dbReference type="ARBA" id="ARBA00011245"/>
    </source>
</evidence>
<dbReference type="NCBIfam" id="NF008101">
    <property type="entry name" value="PRK10846.1"/>
    <property type="match status" value="1"/>
</dbReference>
<feature type="domain" description="Mur ligase central" evidence="25">
    <location>
        <begin position="49"/>
        <end position="263"/>
    </location>
</feature>
<evidence type="ECO:0000256" key="20">
    <source>
        <dbReference type="ARBA" id="ARBA00047808"/>
    </source>
</evidence>
<gene>
    <name evidence="26" type="ordered locus">Neut_1155</name>
</gene>
<dbReference type="Pfam" id="PF08245">
    <property type="entry name" value="Mur_ligase_M"/>
    <property type="match status" value="1"/>
</dbReference>
<dbReference type="AlphaFoldDB" id="Q0AGX2"/>
<dbReference type="GO" id="GO:0008841">
    <property type="term" value="F:dihydrofolate synthase activity"/>
    <property type="evidence" value="ECO:0007669"/>
    <property type="project" value="UniProtKB-EC"/>
</dbReference>
<dbReference type="InterPro" id="IPR036615">
    <property type="entry name" value="Mur_ligase_C_dom_sf"/>
</dbReference>
<comment type="pathway">
    <text evidence="3">Cofactor biosynthesis; tetrahydrofolate biosynthesis; 7,8-dihydrofolate from 2-amino-4-hydroxy-6-hydroxymethyl-7,8-dihydropteridine diphosphate and 4-aminobenzoate: step 2/2.</text>
</comment>
<evidence type="ECO:0000256" key="19">
    <source>
        <dbReference type="ARBA" id="ARBA00047493"/>
    </source>
</evidence>
<evidence type="ECO:0000256" key="11">
    <source>
        <dbReference type="ARBA" id="ARBA00022723"/>
    </source>
</evidence>
<dbReference type="SUPFAM" id="SSF53623">
    <property type="entry name" value="MurD-like peptide ligases, catalytic domain"/>
    <property type="match status" value="1"/>
</dbReference>
<proteinExistence type="inferred from homology"/>
<dbReference type="HOGENOM" id="CLU_015869_1_0_4"/>
<comment type="similarity">
    <text evidence="5 23">Belongs to the folylpolyglutamate synthase family.</text>
</comment>
<dbReference type="GO" id="GO:0046872">
    <property type="term" value="F:metal ion binding"/>
    <property type="evidence" value="ECO:0007669"/>
    <property type="project" value="UniProtKB-KW"/>
</dbReference>
<dbReference type="EC" id="6.3.2.12" evidence="7"/>
<keyword evidence="10 23" id="KW-0436">Ligase</keyword>
<evidence type="ECO:0000313" key="27">
    <source>
        <dbReference type="Proteomes" id="UP000001966"/>
    </source>
</evidence>
<evidence type="ECO:0000256" key="4">
    <source>
        <dbReference type="ARBA" id="ARBA00005150"/>
    </source>
</evidence>
<comment type="catalytic activity">
    <reaction evidence="22">
        <text>7,8-dihydropteroate + L-glutamate + ATP = 7,8-dihydrofolate + ADP + phosphate + H(+)</text>
        <dbReference type="Rhea" id="RHEA:23584"/>
        <dbReference type="ChEBI" id="CHEBI:15378"/>
        <dbReference type="ChEBI" id="CHEBI:17839"/>
        <dbReference type="ChEBI" id="CHEBI:29985"/>
        <dbReference type="ChEBI" id="CHEBI:30616"/>
        <dbReference type="ChEBI" id="CHEBI:43474"/>
        <dbReference type="ChEBI" id="CHEBI:57451"/>
        <dbReference type="ChEBI" id="CHEBI:456216"/>
        <dbReference type="EC" id="6.3.2.12"/>
    </reaction>
</comment>
<dbReference type="Proteomes" id="UP000001966">
    <property type="component" value="Chromosome"/>
</dbReference>
<keyword evidence="12 23" id="KW-0547">Nucleotide-binding</keyword>
<dbReference type="SUPFAM" id="SSF53244">
    <property type="entry name" value="MurD-like peptide ligases, peptide-binding domain"/>
    <property type="match status" value="1"/>
</dbReference>
<evidence type="ECO:0000256" key="22">
    <source>
        <dbReference type="ARBA" id="ARBA00049161"/>
    </source>
</evidence>
<evidence type="ECO:0000313" key="26">
    <source>
        <dbReference type="EMBL" id="ABI59410.1"/>
    </source>
</evidence>
<evidence type="ECO:0000256" key="17">
    <source>
        <dbReference type="ARBA" id="ARBA00030592"/>
    </source>
</evidence>
<evidence type="ECO:0000256" key="1">
    <source>
        <dbReference type="ARBA" id="ARBA00001946"/>
    </source>
</evidence>
<dbReference type="GO" id="GO:0046654">
    <property type="term" value="P:tetrahydrofolate biosynthetic process"/>
    <property type="evidence" value="ECO:0007669"/>
    <property type="project" value="UniProtKB-UniPathway"/>
</dbReference>
<evidence type="ECO:0000256" key="12">
    <source>
        <dbReference type="ARBA" id="ARBA00022741"/>
    </source>
</evidence>
<comment type="pathway">
    <text evidence="4">Cofactor biosynthesis; tetrahydrofolylpolyglutamate biosynthesis.</text>
</comment>
<evidence type="ECO:0000256" key="8">
    <source>
        <dbReference type="ARBA" id="ARBA00013025"/>
    </source>
</evidence>
<dbReference type="InterPro" id="IPR001645">
    <property type="entry name" value="Folylpolyglutamate_synth"/>
</dbReference>
<dbReference type="Pfam" id="PF02875">
    <property type="entry name" value="Mur_ligase_C"/>
    <property type="match status" value="1"/>
</dbReference>
<dbReference type="InterPro" id="IPR013221">
    <property type="entry name" value="Mur_ligase_cen"/>
</dbReference>
<evidence type="ECO:0000256" key="5">
    <source>
        <dbReference type="ARBA" id="ARBA00008276"/>
    </source>
</evidence>
<protein>
    <recommendedName>
        <fullName evidence="9">Dihydrofolate synthase/folylpolyglutamate synthase</fullName>
        <ecNumber evidence="7">6.3.2.12</ecNumber>
        <ecNumber evidence="8">6.3.2.17</ecNumber>
    </recommendedName>
    <alternativeName>
        <fullName evidence="18">Folylpoly-gamma-glutamate synthetase-dihydrofolate synthetase</fullName>
    </alternativeName>
    <alternativeName>
        <fullName evidence="16">Folylpolyglutamate synthetase</fullName>
    </alternativeName>
    <alternativeName>
        <fullName evidence="17">Tetrahydrofolylpolyglutamate synthase</fullName>
    </alternativeName>
</protein>
<dbReference type="EC" id="6.3.2.17" evidence="8"/>
<evidence type="ECO:0000256" key="15">
    <source>
        <dbReference type="ARBA" id="ARBA00022909"/>
    </source>
</evidence>
<evidence type="ECO:0000256" key="18">
    <source>
        <dbReference type="ARBA" id="ARBA00032510"/>
    </source>
</evidence>
<dbReference type="InterPro" id="IPR004101">
    <property type="entry name" value="Mur_ligase_C"/>
</dbReference>
<evidence type="ECO:0000259" key="24">
    <source>
        <dbReference type="Pfam" id="PF02875"/>
    </source>
</evidence>
<dbReference type="STRING" id="335283.Neut_1155"/>
<evidence type="ECO:0000256" key="9">
    <source>
        <dbReference type="ARBA" id="ARBA00019357"/>
    </source>
</evidence>
<dbReference type="InterPro" id="IPR018109">
    <property type="entry name" value="Folylpolyglutamate_synth_CS"/>
</dbReference>
<feature type="domain" description="Mur ligase C-terminal" evidence="24">
    <location>
        <begin position="289"/>
        <end position="413"/>
    </location>
</feature>
<dbReference type="OrthoDB" id="9809356at2"/>
<dbReference type="GO" id="GO:0046656">
    <property type="term" value="P:folic acid biosynthetic process"/>
    <property type="evidence" value="ECO:0007669"/>
    <property type="project" value="UniProtKB-KW"/>
</dbReference>
<evidence type="ECO:0000256" key="13">
    <source>
        <dbReference type="ARBA" id="ARBA00022840"/>
    </source>
</evidence>
<evidence type="ECO:0000256" key="23">
    <source>
        <dbReference type="PIRNR" id="PIRNR001563"/>
    </source>
</evidence>
<dbReference type="PANTHER" id="PTHR11136">
    <property type="entry name" value="FOLYLPOLYGLUTAMATE SYNTHASE-RELATED"/>
    <property type="match status" value="1"/>
</dbReference>
<comment type="catalytic activity">
    <reaction evidence="19">
        <text>(6S)-5,6,7,8-tetrahydrofolyl-(gamma-L-Glu)(n) + L-glutamate + ATP = (6S)-5,6,7,8-tetrahydrofolyl-(gamma-L-Glu)(n+1) + ADP + phosphate + H(+)</text>
        <dbReference type="Rhea" id="RHEA:10580"/>
        <dbReference type="Rhea" id="RHEA-COMP:14738"/>
        <dbReference type="Rhea" id="RHEA-COMP:14740"/>
        <dbReference type="ChEBI" id="CHEBI:15378"/>
        <dbReference type="ChEBI" id="CHEBI:29985"/>
        <dbReference type="ChEBI" id="CHEBI:30616"/>
        <dbReference type="ChEBI" id="CHEBI:43474"/>
        <dbReference type="ChEBI" id="CHEBI:141005"/>
        <dbReference type="ChEBI" id="CHEBI:456216"/>
        <dbReference type="EC" id="6.3.2.17"/>
    </reaction>
</comment>
<comment type="subunit">
    <text evidence="6">Monomer.</text>
</comment>
<dbReference type="GO" id="GO:0004326">
    <property type="term" value="F:tetrahydrofolylpolyglutamate synthase activity"/>
    <property type="evidence" value="ECO:0007669"/>
    <property type="project" value="UniProtKB-EC"/>
</dbReference>
<evidence type="ECO:0000256" key="7">
    <source>
        <dbReference type="ARBA" id="ARBA00013023"/>
    </source>
</evidence>